<dbReference type="EMBL" id="JAGYWB010000017">
    <property type="protein sequence ID" value="KAI0494720.1"/>
    <property type="molecule type" value="Genomic_DNA"/>
</dbReference>
<dbReference type="Pfam" id="PF00394">
    <property type="entry name" value="Cu-oxidase"/>
    <property type="match status" value="1"/>
</dbReference>
<evidence type="ECO:0000313" key="18">
    <source>
        <dbReference type="Proteomes" id="UP000829196"/>
    </source>
</evidence>
<dbReference type="GO" id="GO:0005507">
    <property type="term" value="F:copper ion binding"/>
    <property type="evidence" value="ECO:0007669"/>
    <property type="project" value="InterPro"/>
</dbReference>
<dbReference type="Gene3D" id="2.60.40.420">
    <property type="entry name" value="Cupredoxins - blue copper proteins"/>
    <property type="match status" value="3"/>
</dbReference>
<keyword evidence="10" id="KW-0560">Oxidoreductase</keyword>
<keyword evidence="12" id="KW-1015">Disulfide bond</keyword>
<comment type="similarity">
    <text evidence="3">Belongs to the multicopper oxidase family.</text>
</comment>
<keyword evidence="18" id="KW-1185">Reference proteome</keyword>
<dbReference type="SUPFAM" id="SSF49503">
    <property type="entry name" value="Cupredoxins"/>
    <property type="match status" value="3"/>
</dbReference>
<dbReference type="FunFam" id="2.60.40.420:FF:000045">
    <property type="entry name" value="Laccase 2"/>
    <property type="match status" value="1"/>
</dbReference>
<dbReference type="InterPro" id="IPR033138">
    <property type="entry name" value="Cu_oxidase_CS"/>
</dbReference>
<dbReference type="InterPro" id="IPR045087">
    <property type="entry name" value="Cu-oxidase_fam"/>
</dbReference>
<comment type="subunit">
    <text evidence="4">Dimer.</text>
</comment>
<dbReference type="PANTHER" id="PTHR11709">
    <property type="entry name" value="MULTI-COPPER OXIDASE"/>
    <property type="match status" value="1"/>
</dbReference>
<evidence type="ECO:0000256" key="9">
    <source>
        <dbReference type="ARBA" id="ARBA00022737"/>
    </source>
</evidence>
<dbReference type="Pfam" id="PF07731">
    <property type="entry name" value="Cu-oxidase_2"/>
    <property type="match status" value="1"/>
</dbReference>
<dbReference type="AlphaFoldDB" id="A0A8T3AEY0"/>
<dbReference type="Proteomes" id="UP000829196">
    <property type="component" value="Unassembled WGS sequence"/>
</dbReference>
<evidence type="ECO:0000256" key="2">
    <source>
        <dbReference type="ARBA" id="ARBA00004613"/>
    </source>
</evidence>
<sequence length="580" mass="65341">MRFINSSYEGLKDHQATQLLFLFSLCLLSSINIIEATVQHLKWEIKYEYRSPDCFKKLSITVNGLSPGPTITATQGDTLIIQVTNSLITENTAIHWHGIRQRGTPWSDGTQGITQCPILPGETFTYQFVVDRAGTYMYHAHYEMQRSAGLHGLIRVLVPEGTVEPFSYDEERSIIVNDWWHKSAIEQSTGLLSLNFSWVGEPQSLLINGRGRYNCSLAGTTDVCDMTNTECLPFVLTMVPGKTYRLRIASLASLSALNLEIEGHDMTIVEADGHYVDPVIVKNLNIYSGETYSIIVKADQDPLRNYWIGLNVISRKPGTPTGTSILNYHPNNPLKVPPTLPPTGPLWNDTLYRFNQSKLIKSHPDHIEPPPPTSNRVIILLNTQNKVNGYIRWSINNVSLNLPTTPYLIAIKENLRHVFSKKPALETYKYKTYDIHSVLKNPNTTLGNSIHRLKFNSTVDLILQNANALSPNISETHPWHLHGHDFWVLGYGLGKFDPQINPKNYNLVDPIQKNTVPLHPYGWTALRFQADNPGVWSFHCHLEAHFFIGMGVVLEEGVERLGKLPKSIMGCGQSKSLVRT</sequence>
<evidence type="ECO:0000259" key="14">
    <source>
        <dbReference type="Pfam" id="PF00394"/>
    </source>
</evidence>
<protein>
    <recommendedName>
        <fullName evidence="6">L-ascorbate oxidase</fullName>
        <ecNumber evidence="5">1.10.3.3</ecNumber>
    </recommendedName>
</protein>
<name>A0A8T3AEY0_DENNO</name>
<comment type="cofactor">
    <cofactor evidence="1">
        <name>Cu cation</name>
        <dbReference type="ChEBI" id="CHEBI:23378"/>
    </cofactor>
</comment>
<evidence type="ECO:0000256" key="12">
    <source>
        <dbReference type="ARBA" id="ARBA00023157"/>
    </source>
</evidence>
<evidence type="ECO:0000256" key="11">
    <source>
        <dbReference type="ARBA" id="ARBA00023008"/>
    </source>
</evidence>
<keyword evidence="8" id="KW-0479">Metal-binding</keyword>
<gene>
    <name evidence="17" type="ORF">KFK09_024863</name>
</gene>
<dbReference type="InterPro" id="IPR001117">
    <property type="entry name" value="Cu-oxidase_2nd"/>
</dbReference>
<reference evidence="17" key="1">
    <citation type="journal article" date="2022" name="Front. Genet.">
        <title>Chromosome-Scale Assembly of the Dendrobium nobile Genome Provides Insights Into the Molecular Mechanism of the Biosynthesis of the Medicinal Active Ingredient of Dendrobium.</title>
        <authorList>
            <person name="Xu Q."/>
            <person name="Niu S.-C."/>
            <person name="Li K.-L."/>
            <person name="Zheng P.-J."/>
            <person name="Zhang X.-J."/>
            <person name="Jia Y."/>
            <person name="Liu Y."/>
            <person name="Niu Y.-X."/>
            <person name="Yu L.-H."/>
            <person name="Chen D.-F."/>
            <person name="Zhang G.-Q."/>
        </authorList>
    </citation>
    <scope>NUCLEOTIDE SEQUENCE</scope>
    <source>
        <tissue evidence="17">Leaf</tissue>
    </source>
</reference>
<evidence type="ECO:0000256" key="6">
    <source>
        <dbReference type="ARBA" id="ARBA00022095"/>
    </source>
</evidence>
<dbReference type="GO" id="GO:0005576">
    <property type="term" value="C:extracellular region"/>
    <property type="evidence" value="ECO:0007669"/>
    <property type="project" value="UniProtKB-SubCell"/>
</dbReference>
<dbReference type="PANTHER" id="PTHR11709:SF218">
    <property type="entry name" value="L-ASCORBATE OXIDASE"/>
    <property type="match status" value="1"/>
</dbReference>
<dbReference type="GO" id="GO:0008447">
    <property type="term" value="F:L-ascorbate oxidase activity"/>
    <property type="evidence" value="ECO:0007669"/>
    <property type="project" value="UniProtKB-EC"/>
</dbReference>
<dbReference type="PROSITE" id="PS00079">
    <property type="entry name" value="MULTICOPPER_OXIDASE1"/>
    <property type="match status" value="1"/>
</dbReference>
<dbReference type="InterPro" id="IPR002355">
    <property type="entry name" value="Cu_oxidase_Cu_BS"/>
</dbReference>
<evidence type="ECO:0000256" key="10">
    <source>
        <dbReference type="ARBA" id="ARBA00023002"/>
    </source>
</evidence>
<evidence type="ECO:0000259" key="16">
    <source>
        <dbReference type="Pfam" id="PF07732"/>
    </source>
</evidence>
<evidence type="ECO:0000256" key="8">
    <source>
        <dbReference type="ARBA" id="ARBA00022723"/>
    </source>
</evidence>
<feature type="domain" description="Plastocyanin-like" evidence="15">
    <location>
        <begin position="423"/>
        <end position="557"/>
    </location>
</feature>
<evidence type="ECO:0000256" key="4">
    <source>
        <dbReference type="ARBA" id="ARBA00011473"/>
    </source>
</evidence>
<proteinExistence type="inferred from homology"/>
<dbReference type="PROSITE" id="PS00080">
    <property type="entry name" value="MULTICOPPER_OXIDASE2"/>
    <property type="match status" value="1"/>
</dbReference>
<evidence type="ECO:0000256" key="7">
    <source>
        <dbReference type="ARBA" id="ARBA00022525"/>
    </source>
</evidence>
<evidence type="ECO:0000256" key="1">
    <source>
        <dbReference type="ARBA" id="ARBA00001935"/>
    </source>
</evidence>
<accession>A0A8T3AEY0</accession>
<comment type="subcellular location">
    <subcellularLocation>
        <location evidence="2">Secreted</location>
    </subcellularLocation>
</comment>
<evidence type="ECO:0000313" key="17">
    <source>
        <dbReference type="EMBL" id="KAI0494720.1"/>
    </source>
</evidence>
<evidence type="ECO:0000256" key="3">
    <source>
        <dbReference type="ARBA" id="ARBA00010609"/>
    </source>
</evidence>
<evidence type="ECO:0000256" key="13">
    <source>
        <dbReference type="ARBA" id="ARBA00048908"/>
    </source>
</evidence>
<feature type="domain" description="Plastocyanin-like" evidence="14">
    <location>
        <begin position="172"/>
        <end position="330"/>
    </location>
</feature>
<dbReference type="EC" id="1.10.3.3" evidence="5"/>
<dbReference type="InterPro" id="IPR034267">
    <property type="entry name" value="CuRO_3_AAO"/>
</dbReference>
<dbReference type="NCBIfam" id="TIGR03388">
    <property type="entry name" value="ascorbase"/>
    <property type="match status" value="1"/>
</dbReference>
<keyword evidence="11" id="KW-0186">Copper</keyword>
<dbReference type="InterPro" id="IPR011706">
    <property type="entry name" value="Cu-oxidase_C"/>
</dbReference>
<evidence type="ECO:0000259" key="15">
    <source>
        <dbReference type="Pfam" id="PF07731"/>
    </source>
</evidence>
<dbReference type="InterPro" id="IPR017760">
    <property type="entry name" value="L-ascorbate_oxidase_pln"/>
</dbReference>
<dbReference type="InterPro" id="IPR011707">
    <property type="entry name" value="Cu-oxidase-like_N"/>
</dbReference>
<dbReference type="SMR" id="A0A8T3AEY0"/>
<keyword evidence="9" id="KW-0677">Repeat</keyword>
<comment type="catalytic activity">
    <reaction evidence="13">
        <text>4 L-ascorbate + O2 = 4 monodehydro-L-ascorbate radical + 2 H2O</text>
        <dbReference type="Rhea" id="RHEA:30243"/>
        <dbReference type="ChEBI" id="CHEBI:15377"/>
        <dbReference type="ChEBI" id="CHEBI:15379"/>
        <dbReference type="ChEBI" id="CHEBI:38290"/>
        <dbReference type="ChEBI" id="CHEBI:59513"/>
        <dbReference type="EC" id="1.10.3.3"/>
    </reaction>
</comment>
<organism evidence="17 18">
    <name type="scientific">Dendrobium nobile</name>
    <name type="common">Orchid</name>
    <dbReference type="NCBI Taxonomy" id="94219"/>
    <lineage>
        <taxon>Eukaryota</taxon>
        <taxon>Viridiplantae</taxon>
        <taxon>Streptophyta</taxon>
        <taxon>Embryophyta</taxon>
        <taxon>Tracheophyta</taxon>
        <taxon>Spermatophyta</taxon>
        <taxon>Magnoliopsida</taxon>
        <taxon>Liliopsida</taxon>
        <taxon>Asparagales</taxon>
        <taxon>Orchidaceae</taxon>
        <taxon>Epidendroideae</taxon>
        <taxon>Malaxideae</taxon>
        <taxon>Dendrobiinae</taxon>
        <taxon>Dendrobium</taxon>
    </lineage>
</organism>
<dbReference type="Pfam" id="PF07732">
    <property type="entry name" value="Cu-oxidase_3"/>
    <property type="match status" value="1"/>
</dbReference>
<dbReference type="InterPro" id="IPR008972">
    <property type="entry name" value="Cupredoxin"/>
</dbReference>
<keyword evidence="7" id="KW-0964">Secreted</keyword>
<comment type="caution">
    <text evidence="17">The sequence shown here is derived from an EMBL/GenBank/DDBJ whole genome shotgun (WGS) entry which is preliminary data.</text>
</comment>
<dbReference type="CDD" id="cd13893">
    <property type="entry name" value="CuRO_3_AAO"/>
    <property type="match status" value="1"/>
</dbReference>
<dbReference type="OrthoDB" id="2121828at2759"/>
<evidence type="ECO:0000256" key="5">
    <source>
        <dbReference type="ARBA" id="ARBA00012301"/>
    </source>
</evidence>
<feature type="domain" description="Plastocyanin-like" evidence="16">
    <location>
        <begin position="45"/>
        <end position="157"/>
    </location>
</feature>